<reference evidence="1" key="1">
    <citation type="submission" date="2022-07" db="EMBL/GenBank/DDBJ databases">
        <title>Phylogenomic reconstructions and comparative analyses of Kickxellomycotina fungi.</title>
        <authorList>
            <person name="Reynolds N.K."/>
            <person name="Stajich J.E."/>
            <person name="Barry K."/>
            <person name="Grigoriev I.V."/>
            <person name="Crous P."/>
            <person name="Smith M.E."/>
        </authorList>
    </citation>
    <scope>NUCLEOTIDE SEQUENCE</scope>
    <source>
        <strain evidence="1">CBS 102833</strain>
    </source>
</reference>
<gene>
    <name evidence="1" type="ORF">H4S07_003096</name>
</gene>
<evidence type="ECO:0000313" key="1">
    <source>
        <dbReference type="EMBL" id="KAJ2809721.1"/>
    </source>
</evidence>
<dbReference type="EMBL" id="JANBUP010000923">
    <property type="protein sequence ID" value="KAJ2809721.1"/>
    <property type="molecule type" value="Genomic_DNA"/>
</dbReference>
<keyword evidence="2" id="KW-1185">Reference proteome</keyword>
<proteinExistence type="predicted"/>
<evidence type="ECO:0000313" key="2">
    <source>
        <dbReference type="Proteomes" id="UP001140096"/>
    </source>
</evidence>
<dbReference type="Proteomes" id="UP001140096">
    <property type="component" value="Unassembled WGS sequence"/>
</dbReference>
<accession>A0ACC1LI79</accession>
<sequence>MTVKTQRTAAPGASLDGSKTVAADGRVKLASDIAALSPATLFSGVSLATPEPQTATVGFEPLVDAASSMEGASESTSTIFSPKKSRPAKNGDAFVLMSPAKSASKAKTPATLKKAAATPSKIAATPSKTAATPSKTTATPKRAVVTPAKPVATPKKATATPSKTVATPKKTAATPAKHVATPTVAAPTPLVATPVVPAVSAAAAAVEVDKSKPVTSAVVPKTENTLPKVIPNAAAPTKPITQKESAAPVSKPSQIPMARKIAKPRSIAASAVPTAVSKKATFESKIQVPKKPEIVKLAPKQATTKPNSAPAPASVPAPATTVSAATKPLATQPAGFHNVESKVKSYINSKPLPPKVNAVKLGKPDPKNTVKPVLATAKPAKSVPAPAASTAPKDSASKDIPNYMKSTRAKEIRSQQRIK</sequence>
<protein>
    <submittedName>
        <fullName evidence="1">Uncharacterized protein</fullName>
    </submittedName>
</protein>
<comment type="caution">
    <text evidence="1">The sequence shown here is derived from an EMBL/GenBank/DDBJ whole genome shotgun (WGS) entry which is preliminary data.</text>
</comment>
<name>A0ACC1LI79_9FUNG</name>
<organism evidence="1 2">
    <name type="scientific">Coemansia furcata</name>
    <dbReference type="NCBI Taxonomy" id="417177"/>
    <lineage>
        <taxon>Eukaryota</taxon>
        <taxon>Fungi</taxon>
        <taxon>Fungi incertae sedis</taxon>
        <taxon>Zoopagomycota</taxon>
        <taxon>Kickxellomycotina</taxon>
        <taxon>Kickxellomycetes</taxon>
        <taxon>Kickxellales</taxon>
        <taxon>Kickxellaceae</taxon>
        <taxon>Coemansia</taxon>
    </lineage>
</organism>